<feature type="non-terminal residue" evidence="1">
    <location>
        <position position="55"/>
    </location>
</feature>
<reference evidence="1" key="1">
    <citation type="submission" date="2022-07" db="EMBL/GenBank/DDBJ databases">
        <title>Phylogenomic reconstructions and comparative analyses of Kickxellomycotina fungi.</title>
        <authorList>
            <person name="Reynolds N.K."/>
            <person name="Stajich J.E."/>
            <person name="Barry K."/>
            <person name="Grigoriev I.V."/>
            <person name="Crous P."/>
            <person name="Smith M.E."/>
        </authorList>
    </citation>
    <scope>NUCLEOTIDE SEQUENCE</scope>
    <source>
        <strain evidence="1">CBS 190363</strain>
    </source>
</reference>
<gene>
    <name evidence="1" type="ORF">IWW38_006325</name>
</gene>
<organism evidence="1 2">
    <name type="scientific">Coemansia aciculifera</name>
    <dbReference type="NCBI Taxonomy" id="417176"/>
    <lineage>
        <taxon>Eukaryota</taxon>
        <taxon>Fungi</taxon>
        <taxon>Fungi incertae sedis</taxon>
        <taxon>Zoopagomycota</taxon>
        <taxon>Kickxellomycotina</taxon>
        <taxon>Kickxellomycetes</taxon>
        <taxon>Kickxellales</taxon>
        <taxon>Kickxellaceae</taxon>
        <taxon>Coemansia</taxon>
    </lineage>
</organism>
<comment type="caution">
    <text evidence="1">The sequence shown here is derived from an EMBL/GenBank/DDBJ whole genome shotgun (WGS) entry which is preliminary data.</text>
</comment>
<evidence type="ECO:0000313" key="2">
    <source>
        <dbReference type="Proteomes" id="UP001139981"/>
    </source>
</evidence>
<sequence>ERRYQRRADGQQCQQSRGNSCSRIARTAPCCAQGPQAQSQPQQQEDSRACCQEAV</sequence>
<accession>A0ACC1LT17</accession>
<dbReference type="Proteomes" id="UP001139981">
    <property type="component" value="Unassembled WGS sequence"/>
</dbReference>
<proteinExistence type="predicted"/>
<protein>
    <submittedName>
        <fullName evidence="1">Uncharacterized protein</fullName>
    </submittedName>
</protein>
<dbReference type="EMBL" id="JANBVB010003545">
    <property type="protein sequence ID" value="KAJ2878417.1"/>
    <property type="molecule type" value="Genomic_DNA"/>
</dbReference>
<evidence type="ECO:0000313" key="1">
    <source>
        <dbReference type="EMBL" id="KAJ2878417.1"/>
    </source>
</evidence>
<keyword evidence="2" id="KW-1185">Reference proteome</keyword>
<feature type="non-terminal residue" evidence="1">
    <location>
        <position position="1"/>
    </location>
</feature>
<name>A0ACC1LT17_9FUNG</name>